<sequence>MEHLLTFIILIVFFLFYWVYYTHQRKRVPATQWEEVPTKAQYLSAHPEAVDGKIVFCRHCGHHKQLEVGLVHLADFRREWACAKCKRVLFRAEDDQVA</sequence>
<keyword evidence="1" id="KW-0812">Transmembrane</keyword>
<reference evidence="2 3" key="1">
    <citation type="submission" date="2017-11" db="EMBL/GenBank/DDBJ databases">
        <title>Draft genome sequence of environmental isolate Aeromonas lusitania sp. nov. MDC 2473.</title>
        <authorList>
            <person name="Colston S.M."/>
            <person name="Navarro A."/>
            <person name="Martinez-Murcia A.J."/>
            <person name="Graf J."/>
        </authorList>
    </citation>
    <scope>NUCLEOTIDE SEQUENCE [LARGE SCALE GENOMIC DNA]</scope>
    <source>
        <strain evidence="2 3">MDC 2473</strain>
    </source>
</reference>
<proteinExistence type="predicted"/>
<keyword evidence="3" id="KW-1185">Reference proteome</keyword>
<gene>
    <name evidence="2" type="ORF">CUC44_17730</name>
</gene>
<keyword evidence="1" id="KW-0472">Membrane</keyword>
<keyword evidence="1" id="KW-1133">Transmembrane helix</keyword>
<evidence type="ECO:0000313" key="2">
    <source>
        <dbReference type="EMBL" id="PJC91738.1"/>
    </source>
</evidence>
<evidence type="ECO:0000313" key="3">
    <source>
        <dbReference type="Proteomes" id="UP000232060"/>
    </source>
</evidence>
<dbReference type="AlphaFoldDB" id="A0A2M8H597"/>
<dbReference type="EMBL" id="PGCP01000036">
    <property type="protein sequence ID" value="PJC91738.1"/>
    <property type="molecule type" value="Genomic_DNA"/>
</dbReference>
<evidence type="ECO:0000256" key="1">
    <source>
        <dbReference type="SAM" id="Phobius"/>
    </source>
</evidence>
<dbReference type="RefSeq" id="WP_100861191.1">
    <property type="nucleotide sequence ID" value="NZ_PGCP01000036.1"/>
</dbReference>
<feature type="transmembrane region" description="Helical" evidence="1">
    <location>
        <begin position="6"/>
        <end position="23"/>
    </location>
</feature>
<comment type="caution">
    <text evidence="2">The sequence shown here is derived from an EMBL/GenBank/DDBJ whole genome shotgun (WGS) entry which is preliminary data.</text>
</comment>
<dbReference type="Proteomes" id="UP000232060">
    <property type="component" value="Unassembled WGS sequence"/>
</dbReference>
<accession>A0A2M8H597</accession>
<name>A0A2M8H597_9GAMM</name>
<organism evidence="2 3">
    <name type="scientific">Aeromonas lusitana</name>
    <dbReference type="NCBI Taxonomy" id="931529"/>
    <lineage>
        <taxon>Bacteria</taxon>
        <taxon>Pseudomonadati</taxon>
        <taxon>Pseudomonadota</taxon>
        <taxon>Gammaproteobacteria</taxon>
        <taxon>Aeromonadales</taxon>
        <taxon>Aeromonadaceae</taxon>
        <taxon>Aeromonas</taxon>
    </lineage>
</organism>
<protein>
    <submittedName>
        <fullName evidence="2">Uncharacterized protein</fullName>
    </submittedName>
</protein>
<dbReference type="OrthoDB" id="8240425at2"/>